<keyword evidence="1" id="KW-0472">Membrane</keyword>
<keyword evidence="4" id="KW-1185">Reference proteome</keyword>
<feature type="transmembrane region" description="Helical" evidence="1">
    <location>
        <begin position="287"/>
        <end position="308"/>
    </location>
</feature>
<evidence type="ECO:0008006" key="5">
    <source>
        <dbReference type="Google" id="ProtNLM"/>
    </source>
</evidence>
<gene>
    <name evidence="3" type="ORF">GCM10011609_28810</name>
</gene>
<evidence type="ECO:0000313" key="3">
    <source>
        <dbReference type="EMBL" id="GGM90147.1"/>
    </source>
</evidence>
<dbReference type="Proteomes" id="UP000597656">
    <property type="component" value="Unassembled WGS sequence"/>
</dbReference>
<evidence type="ECO:0000313" key="4">
    <source>
        <dbReference type="Proteomes" id="UP000597656"/>
    </source>
</evidence>
<evidence type="ECO:0000256" key="2">
    <source>
        <dbReference type="SAM" id="SignalP"/>
    </source>
</evidence>
<reference evidence="4" key="1">
    <citation type="journal article" date="2019" name="Int. J. Syst. Evol. Microbiol.">
        <title>The Global Catalogue of Microorganisms (GCM) 10K type strain sequencing project: providing services to taxonomists for standard genome sequencing and annotation.</title>
        <authorList>
            <consortium name="The Broad Institute Genomics Platform"/>
            <consortium name="The Broad Institute Genome Sequencing Center for Infectious Disease"/>
            <person name="Wu L."/>
            <person name="Ma J."/>
        </authorList>
    </citation>
    <scope>NUCLEOTIDE SEQUENCE [LARGE SCALE GENOMIC DNA]</scope>
    <source>
        <strain evidence="4">CGMCC 4.7319</strain>
    </source>
</reference>
<sequence length="324" mass="33902">MRRPLAALIVVLGLLSATPATAQPAPNDGRLTWSVSPADAGGPNGRAQFDYVVEPGMRYDDHIAVRNLGESELAVDLYAADAVNTATGGFDLLARDEPSPSVGAWISVAEPKVVLKPRSTTVVPFSLVVPPDAEPGDHVGGLVAALTTSAQVQVERRVGARLYVRVAGPVTTNLRVDPPSAEYRGTINPAAPGEVDLTWTVVNDGNVRLAVRPSVHVEGLFGSGGTGWTGDTATELLPGSAITFSRTLSGVWPLGPLTVRGEAEPVASAGQDLVGAVTTATGTTTIWAIPWSALGALLSLTAILFALWRVRRRIRQLTRAAERS</sequence>
<feature type="chain" id="PRO_5046344790" description="DUF916 domain-containing protein" evidence="2">
    <location>
        <begin position="23"/>
        <end position="324"/>
    </location>
</feature>
<proteinExistence type="predicted"/>
<name>A0ABQ2HT86_9PSEU</name>
<protein>
    <recommendedName>
        <fullName evidence="5">DUF916 domain-containing protein</fullName>
    </recommendedName>
</protein>
<organism evidence="3 4">
    <name type="scientific">Lentzea pudingi</name>
    <dbReference type="NCBI Taxonomy" id="1789439"/>
    <lineage>
        <taxon>Bacteria</taxon>
        <taxon>Bacillati</taxon>
        <taxon>Actinomycetota</taxon>
        <taxon>Actinomycetes</taxon>
        <taxon>Pseudonocardiales</taxon>
        <taxon>Pseudonocardiaceae</taxon>
        <taxon>Lentzea</taxon>
    </lineage>
</organism>
<keyword evidence="1" id="KW-1133">Transmembrane helix</keyword>
<dbReference type="RefSeq" id="WP_189155170.1">
    <property type="nucleotide sequence ID" value="NZ_BMNC01000003.1"/>
</dbReference>
<feature type="signal peptide" evidence="2">
    <location>
        <begin position="1"/>
        <end position="22"/>
    </location>
</feature>
<keyword evidence="2" id="KW-0732">Signal</keyword>
<comment type="caution">
    <text evidence="3">The sequence shown here is derived from an EMBL/GenBank/DDBJ whole genome shotgun (WGS) entry which is preliminary data.</text>
</comment>
<dbReference type="EMBL" id="BMNC01000003">
    <property type="protein sequence ID" value="GGM90147.1"/>
    <property type="molecule type" value="Genomic_DNA"/>
</dbReference>
<accession>A0ABQ2HT86</accession>
<evidence type="ECO:0000256" key="1">
    <source>
        <dbReference type="SAM" id="Phobius"/>
    </source>
</evidence>
<keyword evidence="1" id="KW-0812">Transmembrane</keyword>